<proteinExistence type="predicted"/>
<dbReference type="EMBL" id="CP012382">
    <property type="protein sequence ID" value="AKZ60396.1"/>
    <property type="molecule type" value="Genomic_DNA"/>
</dbReference>
<dbReference type="Proteomes" id="UP000061018">
    <property type="component" value="Chromosome"/>
</dbReference>
<evidence type="ECO:0000256" key="1">
    <source>
        <dbReference type="SAM" id="MobiDB-lite"/>
    </source>
</evidence>
<reference evidence="3" key="1">
    <citation type="journal article" date="2015" name="J. Biotechnol.">
        <title>Complete genome sequence of Streptomyces ambofaciens ATCC 23877, the spiramycin producer.</title>
        <authorList>
            <person name="Thibessard A."/>
            <person name="Haas D."/>
            <person name="Gerbaud C."/>
            <person name="Aigle B."/>
            <person name="Lautru S."/>
            <person name="Pernodet J.L."/>
            <person name="Leblond P."/>
        </authorList>
    </citation>
    <scope>NUCLEOTIDE SEQUENCE [LARGE SCALE GENOMIC DNA]</scope>
    <source>
        <strain evidence="3">ATCC 23877 / 3486 / DSM 40053 / JCM 4204 / NBRC 12836 / NRRL B-2516</strain>
    </source>
</reference>
<dbReference type="KEGG" id="samb:SAM23877_7355"/>
<feature type="region of interest" description="Disordered" evidence="1">
    <location>
        <begin position="1"/>
        <end position="26"/>
    </location>
</feature>
<accession>A0A0K2B5H4</accession>
<gene>
    <name evidence="2" type="ORF">SAM23877_7355</name>
</gene>
<evidence type="ECO:0000313" key="3">
    <source>
        <dbReference type="Proteomes" id="UP000061018"/>
    </source>
</evidence>
<sequence>MRSSYPACRWSSSTCRRPSPSPRTRNGRTACHVIFGNNLAFGPAPWLDTLVAPVISASLGVATWPSL</sequence>
<name>A0A0K2B5H4_STRA7</name>
<dbReference type="AlphaFoldDB" id="A0A0K2B5H4"/>
<feature type="compositionally biased region" description="Low complexity" evidence="1">
    <location>
        <begin position="8"/>
        <end position="24"/>
    </location>
</feature>
<organism evidence="2 3">
    <name type="scientific">Streptomyces ambofaciens (strain ATCC 23877 / 3486 / DSM 40053 / JCM 4204 / NBRC 12836 / NRRL B-2516)</name>
    <dbReference type="NCBI Taxonomy" id="278992"/>
    <lineage>
        <taxon>Bacteria</taxon>
        <taxon>Bacillati</taxon>
        <taxon>Actinomycetota</taxon>
        <taxon>Actinomycetes</taxon>
        <taxon>Kitasatosporales</taxon>
        <taxon>Streptomycetaceae</taxon>
        <taxon>Streptomyces</taxon>
    </lineage>
</organism>
<evidence type="ECO:0000313" key="2">
    <source>
        <dbReference type="EMBL" id="AKZ60396.1"/>
    </source>
</evidence>
<protein>
    <submittedName>
        <fullName evidence="2">Uncharacterized protein</fullName>
    </submittedName>
</protein>